<dbReference type="InterPro" id="IPR023393">
    <property type="entry name" value="START-like_dom_sf"/>
</dbReference>
<gene>
    <name evidence="1" type="ORF">PV06_00581</name>
</gene>
<keyword evidence="2" id="KW-1185">Reference proteome</keyword>
<dbReference type="GeneID" id="27352655"/>
<dbReference type="SUPFAM" id="SSF55961">
    <property type="entry name" value="Bet v1-like"/>
    <property type="match status" value="1"/>
</dbReference>
<dbReference type="AlphaFoldDB" id="A0A0D2CDL1"/>
<dbReference type="OrthoDB" id="2320332at2759"/>
<evidence type="ECO:0000313" key="1">
    <source>
        <dbReference type="EMBL" id="KIW47932.1"/>
    </source>
</evidence>
<dbReference type="HOGENOM" id="CLU_111642_2_0_1"/>
<evidence type="ECO:0008006" key="3">
    <source>
        <dbReference type="Google" id="ProtNLM"/>
    </source>
</evidence>
<dbReference type="RefSeq" id="XP_016268148.1">
    <property type="nucleotide sequence ID" value="XM_016401095.1"/>
</dbReference>
<dbReference type="EMBL" id="KN847332">
    <property type="protein sequence ID" value="KIW47932.1"/>
    <property type="molecule type" value="Genomic_DNA"/>
</dbReference>
<dbReference type="VEuPathDB" id="FungiDB:PV06_00581"/>
<name>A0A0D2CDL1_9EURO</name>
<organism evidence="1 2">
    <name type="scientific">Exophiala oligosperma</name>
    <dbReference type="NCBI Taxonomy" id="215243"/>
    <lineage>
        <taxon>Eukaryota</taxon>
        <taxon>Fungi</taxon>
        <taxon>Dikarya</taxon>
        <taxon>Ascomycota</taxon>
        <taxon>Pezizomycotina</taxon>
        <taxon>Eurotiomycetes</taxon>
        <taxon>Chaetothyriomycetidae</taxon>
        <taxon>Chaetothyriales</taxon>
        <taxon>Herpotrichiellaceae</taxon>
        <taxon>Exophiala</taxon>
    </lineage>
</organism>
<evidence type="ECO:0000313" key="2">
    <source>
        <dbReference type="Proteomes" id="UP000053342"/>
    </source>
</evidence>
<accession>A0A0D2CDL1</accession>
<protein>
    <recommendedName>
        <fullName evidence="3">Bet v I/Major latex protein domain-containing protein</fullName>
    </recommendedName>
</protein>
<sequence length="163" mass="18099">MADSPKHSIAYTAPVNPPGVEPKLTYALIWEGLKIKVGAGQVFVGGAITDTVVVSQEKDQLGQDVTERVATFADGNVKTRERCTHYPPIKVEFLRYDGTKVQNIISEGAQGELYMTYVFDLIHFGKNPEESEAQKPKDLNMARVAVETTLEVMREMVRDGKIK</sequence>
<dbReference type="Pfam" id="PF08982">
    <property type="entry name" value="AtaL"/>
    <property type="match status" value="1"/>
</dbReference>
<dbReference type="Proteomes" id="UP000053342">
    <property type="component" value="Unassembled WGS sequence"/>
</dbReference>
<dbReference type="Gene3D" id="3.30.530.20">
    <property type="match status" value="1"/>
</dbReference>
<dbReference type="InterPro" id="IPR015075">
    <property type="entry name" value="AtaL"/>
</dbReference>
<proteinExistence type="predicted"/>
<dbReference type="STRING" id="215243.A0A0D2CDL1"/>
<reference evidence="1 2" key="1">
    <citation type="submission" date="2015-01" db="EMBL/GenBank/DDBJ databases">
        <title>The Genome Sequence of Exophiala oligosperma CBS72588.</title>
        <authorList>
            <consortium name="The Broad Institute Genomics Platform"/>
            <person name="Cuomo C."/>
            <person name="de Hoog S."/>
            <person name="Gorbushina A."/>
            <person name="Stielow B."/>
            <person name="Teixiera M."/>
            <person name="Abouelleil A."/>
            <person name="Chapman S.B."/>
            <person name="Priest M."/>
            <person name="Young S.K."/>
            <person name="Wortman J."/>
            <person name="Nusbaum C."/>
            <person name="Birren B."/>
        </authorList>
    </citation>
    <scope>NUCLEOTIDE SEQUENCE [LARGE SCALE GENOMIC DNA]</scope>
    <source>
        <strain evidence="1 2">CBS 72588</strain>
    </source>
</reference>